<dbReference type="InterPro" id="IPR001345">
    <property type="entry name" value="PG/BPGM_mutase_AS"/>
</dbReference>
<reference evidence="2 3" key="1">
    <citation type="submission" date="2015-08" db="EMBL/GenBank/DDBJ databases">
        <title>Complete genome sequence of Sulfurifustis variabilis.</title>
        <authorList>
            <person name="Miura A."/>
            <person name="Kojima H."/>
            <person name="Fukui M."/>
        </authorList>
    </citation>
    <scope>NUCLEOTIDE SEQUENCE [LARGE SCALE GENOMIC DNA]</scope>
    <source>
        <strain evidence="3">skN76</strain>
    </source>
</reference>
<evidence type="ECO:0000313" key="2">
    <source>
        <dbReference type="EMBL" id="BAU47619.1"/>
    </source>
</evidence>
<sequence length="179" mass="20298">MKLYLLRHGQTNYNVLGLCNDSPTPEVRLTPLGLEQAAAAANRLRDVRLDRILTSELPRTRETADVVNRDHGVPVAAHRDLNDWRTGLDGRPVADLYAAIARDPLHTRLDGGETLAEHRARVFRFFGWLGTQRDERVLIVGHEETLRAAAAYFRHLTDEAMLALRFENGELLEFDLPPR</sequence>
<dbReference type="InterPro" id="IPR029033">
    <property type="entry name" value="His_PPase_superfam"/>
</dbReference>
<dbReference type="PANTHER" id="PTHR48100">
    <property type="entry name" value="BROAD-SPECIFICITY PHOSPHATASE YOR283W-RELATED"/>
    <property type="match status" value="1"/>
</dbReference>
<proteinExistence type="predicted"/>
<dbReference type="CDD" id="cd07067">
    <property type="entry name" value="HP_PGM_like"/>
    <property type="match status" value="1"/>
</dbReference>
<dbReference type="EMBL" id="AP014936">
    <property type="protein sequence ID" value="BAU47619.1"/>
    <property type="molecule type" value="Genomic_DNA"/>
</dbReference>
<dbReference type="Proteomes" id="UP000218899">
    <property type="component" value="Chromosome"/>
</dbReference>
<evidence type="ECO:0000313" key="3">
    <source>
        <dbReference type="Proteomes" id="UP000218899"/>
    </source>
</evidence>
<feature type="binding site" evidence="1">
    <location>
        <position position="59"/>
    </location>
    <ligand>
        <name>substrate</name>
    </ligand>
</feature>
<dbReference type="KEGG" id="sva:SVA_1040"/>
<dbReference type="AlphaFoldDB" id="A0A1B4V277"/>
<dbReference type="PIRSF" id="PIRSF000709">
    <property type="entry name" value="6PFK_2-Ptase"/>
    <property type="match status" value="1"/>
</dbReference>
<gene>
    <name evidence="2" type="ORF">SVA_1040</name>
</gene>
<dbReference type="InterPro" id="IPR013078">
    <property type="entry name" value="His_Pase_superF_clade-1"/>
</dbReference>
<dbReference type="OrthoDB" id="9783269at2"/>
<feature type="binding site" evidence="1">
    <location>
        <begin position="7"/>
        <end position="14"/>
    </location>
    <ligand>
        <name>substrate</name>
    </ligand>
</feature>
<keyword evidence="3" id="KW-1185">Reference proteome</keyword>
<dbReference type="GO" id="GO:0016791">
    <property type="term" value="F:phosphatase activity"/>
    <property type="evidence" value="ECO:0007669"/>
    <property type="project" value="TreeGrafter"/>
</dbReference>
<dbReference type="PANTHER" id="PTHR48100:SF59">
    <property type="entry name" value="ADENOSYLCOBALAMIN_ALPHA-RIBAZOLE PHOSPHATASE"/>
    <property type="match status" value="1"/>
</dbReference>
<protein>
    <submittedName>
        <fullName evidence="2">Phosphoglycerate mutase</fullName>
    </submittedName>
</protein>
<dbReference type="RefSeq" id="WP_096459727.1">
    <property type="nucleotide sequence ID" value="NZ_AP014936.1"/>
</dbReference>
<dbReference type="SUPFAM" id="SSF53254">
    <property type="entry name" value="Phosphoglycerate mutase-like"/>
    <property type="match status" value="1"/>
</dbReference>
<evidence type="ECO:0000256" key="1">
    <source>
        <dbReference type="PIRSR" id="PIRSR613078-2"/>
    </source>
</evidence>
<name>A0A1B4V277_9GAMM</name>
<dbReference type="Gene3D" id="3.40.50.1240">
    <property type="entry name" value="Phosphoglycerate mutase-like"/>
    <property type="match status" value="1"/>
</dbReference>
<accession>A0A1B4V277</accession>
<dbReference type="GO" id="GO:0005737">
    <property type="term" value="C:cytoplasm"/>
    <property type="evidence" value="ECO:0007669"/>
    <property type="project" value="TreeGrafter"/>
</dbReference>
<dbReference type="SMART" id="SM00855">
    <property type="entry name" value="PGAM"/>
    <property type="match status" value="1"/>
</dbReference>
<dbReference type="PROSITE" id="PS00175">
    <property type="entry name" value="PG_MUTASE"/>
    <property type="match status" value="1"/>
</dbReference>
<dbReference type="InterPro" id="IPR050275">
    <property type="entry name" value="PGM_Phosphatase"/>
</dbReference>
<organism evidence="2 3">
    <name type="scientific">Sulfurifustis variabilis</name>
    <dbReference type="NCBI Taxonomy" id="1675686"/>
    <lineage>
        <taxon>Bacteria</taxon>
        <taxon>Pseudomonadati</taxon>
        <taxon>Pseudomonadota</taxon>
        <taxon>Gammaproteobacteria</taxon>
        <taxon>Acidiferrobacterales</taxon>
        <taxon>Acidiferrobacteraceae</taxon>
        <taxon>Sulfurifustis</taxon>
    </lineage>
</organism>
<dbReference type="Pfam" id="PF00300">
    <property type="entry name" value="His_Phos_1"/>
    <property type="match status" value="1"/>
</dbReference>